<dbReference type="AlphaFoldDB" id="L0FAA1"/>
<name>L0FAA1_DESDL</name>
<evidence type="ECO:0000256" key="1">
    <source>
        <dbReference type="SAM" id="Coils"/>
    </source>
</evidence>
<dbReference type="InterPro" id="IPR058625">
    <property type="entry name" value="MdtA-like_BSH"/>
</dbReference>
<dbReference type="GO" id="GO:0015562">
    <property type="term" value="F:efflux transmembrane transporter activity"/>
    <property type="evidence" value="ECO:0007669"/>
    <property type="project" value="TreeGrafter"/>
</dbReference>
<feature type="coiled-coil region" evidence="1">
    <location>
        <begin position="190"/>
        <end position="255"/>
    </location>
</feature>
<gene>
    <name evidence="4" type="ordered locus">Desdi_3352</name>
</gene>
<dbReference type="PANTHER" id="PTHR30469">
    <property type="entry name" value="MULTIDRUG RESISTANCE PROTEIN MDTA"/>
    <property type="match status" value="1"/>
</dbReference>
<dbReference type="HOGENOM" id="CLU_018816_14_5_9"/>
<organism evidence="4 5">
    <name type="scientific">Desulfitobacterium dichloroeliminans (strain LMG P-21439 / DCA1)</name>
    <dbReference type="NCBI Taxonomy" id="871963"/>
    <lineage>
        <taxon>Bacteria</taxon>
        <taxon>Bacillati</taxon>
        <taxon>Bacillota</taxon>
        <taxon>Clostridia</taxon>
        <taxon>Eubacteriales</taxon>
        <taxon>Desulfitobacteriaceae</taxon>
        <taxon>Desulfitobacterium</taxon>
    </lineage>
</organism>
<keyword evidence="2" id="KW-0812">Transmembrane</keyword>
<dbReference type="EMBL" id="CP003344">
    <property type="protein sequence ID" value="AGA70744.1"/>
    <property type="molecule type" value="Genomic_DNA"/>
</dbReference>
<protein>
    <submittedName>
        <fullName evidence="4">Multidrug resistance efflux pump</fullName>
    </submittedName>
</protein>
<proteinExistence type="predicted"/>
<dbReference type="eggNOG" id="COG0845">
    <property type="taxonomic scope" value="Bacteria"/>
</dbReference>
<evidence type="ECO:0000313" key="4">
    <source>
        <dbReference type="EMBL" id="AGA70744.1"/>
    </source>
</evidence>
<dbReference type="InterPro" id="IPR011053">
    <property type="entry name" value="Single_hybrid_motif"/>
</dbReference>
<evidence type="ECO:0000256" key="2">
    <source>
        <dbReference type="SAM" id="Phobius"/>
    </source>
</evidence>
<dbReference type="STRING" id="871963.Desdi_3352"/>
<reference evidence="5" key="1">
    <citation type="submission" date="2012-02" db="EMBL/GenBank/DDBJ databases">
        <title>Complete sequence of Desulfitobacterium dichloroeliminans LMG P-21439.</title>
        <authorList>
            <person name="Lucas S."/>
            <person name="Han J."/>
            <person name="Lapidus A."/>
            <person name="Cheng J.-F."/>
            <person name="Goodwin L."/>
            <person name="Pitluck S."/>
            <person name="Peters L."/>
            <person name="Ovchinnikova G."/>
            <person name="Teshima H."/>
            <person name="Detter J.C."/>
            <person name="Han C."/>
            <person name="Tapia R."/>
            <person name="Land M."/>
            <person name="Hauser L."/>
            <person name="Kyrpides N."/>
            <person name="Ivanova N."/>
            <person name="Pagani I."/>
            <person name="Kruse T."/>
            <person name="de Vos W.M."/>
            <person name="Boon N."/>
            <person name="Smidt H."/>
            <person name="Woyke T."/>
        </authorList>
    </citation>
    <scope>NUCLEOTIDE SEQUENCE [LARGE SCALE GENOMIC DNA]</scope>
    <source>
        <strain evidence="5">LMG P-21439 / DCA1</strain>
    </source>
</reference>
<dbReference type="OrthoDB" id="11589at2"/>
<dbReference type="Gene3D" id="2.40.420.20">
    <property type="match status" value="1"/>
</dbReference>
<dbReference type="RefSeq" id="WP_015263703.1">
    <property type="nucleotide sequence ID" value="NC_019903.1"/>
</dbReference>
<dbReference type="SUPFAM" id="SSF51230">
    <property type="entry name" value="Single hybrid motif"/>
    <property type="match status" value="1"/>
</dbReference>
<dbReference type="GO" id="GO:1990281">
    <property type="term" value="C:efflux pump complex"/>
    <property type="evidence" value="ECO:0007669"/>
    <property type="project" value="TreeGrafter"/>
</dbReference>
<keyword evidence="1" id="KW-0175">Coiled coil</keyword>
<accession>L0FAA1</accession>
<dbReference type="Proteomes" id="UP000010797">
    <property type="component" value="Chromosome"/>
</dbReference>
<keyword evidence="2" id="KW-0472">Membrane</keyword>
<dbReference type="PANTHER" id="PTHR30469:SF15">
    <property type="entry name" value="HLYD FAMILY OF SECRETION PROTEINS"/>
    <property type="match status" value="1"/>
</dbReference>
<dbReference type="Gene3D" id="2.40.50.100">
    <property type="match status" value="2"/>
</dbReference>
<sequence length="446" mass="49327">MSVERPSLLKKLPFPSFPFKKKADKGTTKASSKKTKQKKMLIYGIIALLILSAVVVSRLKPLEGAVMTLQPQEFIKGFTEEGQVLAAKEWPLYNAVNAKVALISVQNGDQVRKGQVLLELNTQDIRYQLDALKAQRKSVEGQRLQAHSNPYPALIQQQNLLITQAEKDHLAQQENLTRSKSLYEAGALSLVQYEDAQRQAERAQNFLTQQKTALELIYEQHQPQQGTEQFYGGQIEALDAQIAQIENQIVLAQVTAPADGLIKDLNLKQGEWVTSGQLLLNLFQNSSYKVESYVLASEASAIKPGDTVETIQDSSLEDLILTGQIESIEPSAVERISPLGLKENRVKASILLHSDTPLIIGSTLDVNFTTHQESAQIVVPKTVLFPYGEEEAVWVVRAGVAHIQPVVKGMENNREVIILEGLIAGDQLLLENDLPGLKEGKKIKSL</sequence>
<evidence type="ECO:0000259" key="3">
    <source>
        <dbReference type="Pfam" id="PF25917"/>
    </source>
</evidence>
<dbReference type="KEGG" id="ddl:Desdi_3352"/>
<keyword evidence="5" id="KW-1185">Reference proteome</keyword>
<feature type="transmembrane region" description="Helical" evidence="2">
    <location>
        <begin position="40"/>
        <end position="59"/>
    </location>
</feature>
<keyword evidence="2" id="KW-1133">Transmembrane helix</keyword>
<dbReference type="Pfam" id="PF25917">
    <property type="entry name" value="BSH_RND"/>
    <property type="match status" value="1"/>
</dbReference>
<feature type="domain" description="Multidrug resistance protein MdtA-like barrel-sandwich hybrid" evidence="3">
    <location>
        <begin position="96"/>
        <end position="278"/>
    </location>
</feature>
<evidence type="ECO:0000313" key="5">
    <source>
        <dbReference type="Proteomes" id="UP000010797"/>
    </source>
</evidence>